<gene>
    <name evidence="5" type="ORF">HOLleu_32110</name>
</gene>
<dbReference type="InterPro" id="IPR025888">
    <property type="entry name" value="MEI4"/>
</dbReference>
<keyword evidence="4" id="KW-0732">Signal</keyword>
<reference evidence="5" key="1">
    <citation type="submission" date="2021-10" db="EMBL/GenBank/DDBJ databases">
        <title>Tropical sea cucumber genome reveals ecological adaptation and Cuvierian tubules defense mechanism.</title>
        <authorList>
            <person name="Chen T."/>
        </authorList>
    </citation>
    <scope>NUCLEOTIDE SEQUENCE</scope>
    <source>
        <strain evidence="5">Nanhai2018</strain>
        <tissue evidence="5">Muscle</tissue>
    </source>
</reference>
<sequence length="379" mass="42425">MEIFLFLAISQVSAMADGSSNALTGPEKECLQKMRVSLATAIIRNKPSNLTGREFALKISQQLKRGEESWKQRAKKLEEELLQTKQDLIHAKLKMKESFRGNLDDEDILTTDFDEVNISLPSIPTSQEISLLTPPNSSGTSSTQSGQDVILETSLNFLNSVTKMESLSVPGDFNLSVDYVTGTFKHSVHLVSDHYKKWLRLEHLPRSLALRGTSPIVKVLNSSIMDGHREEVIQECQGLIKSVLKALVDCSKLCRTELFESSVTLVTTLGKSSYLGKFVLDCLLEQIQRVAEELKLAVSKPKMPNPAMCENCLCLFQMMESLLVDNNVIFSMMDRKAVEYLQKGLEGAALHLTDCFPLYTHYIWILMSALELLVEDADD</sequence>
<comment type="caution">
    <text evidence="5">The sequence shown here is derived from an EMBL/GenBank/DDBJ whole genome shotgun (WGS) entry which is preliminary data.</text>
</comment>
<evidence type="ECO:0000256" key="2">
    <source>
        <dbReference type="ARBA" id="ARBA00093453"/>
    </source>
</evidence>
<dbReference type="GO" id="GO:0000800">
    <property type="term" value="C:lateral element"/>
    <property type="evidence" value="ECO:0007669"/>
    <property type="project" value="TreeGrafter"/>
</dbReference>
<keyword evidence="6" id="KW-1185">Reference proteome</keyword>
<protein>
    <submittedName>
        <fullName evidence="5">Meiosis-specific protein MEI4</fullName>
    </submittedName>
</protein>
<dbReference type="GO" id="GO:0007129">
    <property type="term" value="P:homologous chromosome pairing at meiosis"/>
    <property type="evidence" value="ECO:0007669"/>
    <property type="project" value="TreeGrafter"/>
</dbReference>
<dbReference type="PANTHER" id="PTHR28575">
    <property type="entry name" value="MEIOSIS-SPECIFIC PROTEIN MEI4"/>
    <property type="match status" value="1"/>
</dbReference>
<keyword evidence="3" id="KW-0175">Coiled coil</keyword>
<proteinExistence type="inferred from homology"/>
<name>A0A9Q0YSV3_HOLLE</name>
<feature type="coiled-coil region" evidence="3">
    <location>
        <begin position="60"/>
        <end position="94"/>
    </location>
</feature>
<organism evidence="5 6">
    <name type="scientific">Holothuria leucospilota</name>
    <name type="common">Black long sea cucumber</name>
    <name type="synonym">Mertensiothuria leucospilota</name>
    <dbReference type="NCBI Taxonomy" id="206669"/>
    <lineage>
        <taxon>Eukaryota</taxon>
        <taxon>Metazoa</taxon>
        <taxon>Echinodermata</taxon>
        <taxon>Eleutherozoa</taxon>
        <taxon>Echinozoa</taxon>
        <taxon>Holothuroidea</taxon>
        <taxon>Aspidochirotacea</taxon>
        <taxon>Aspidochirotida</taxon>
        <taxon>Holothuriidae</taxon>
        <taxon>Holothuria</taxon>
    </lineage>
</organism>
<feature type="chain" id="PRO_5040469495" evidence="4">
    <location>
        <begin position="19"/>
        <end position="379"/>
    </location>
</feature>
<evidence type="ECO:0000313" key="5">
    <source>
        <dbReference type="EMBL" id="KAJ8027075.1"/>
    </source>
</evidence>
<dbReference type="Proteomes" id="UP001152320">
    <property type="component" value="Chromosome 16"/>
</dbReference>
<accession>A0A9Q0YSV3</accession>
<dbReference type="GO" id="GO:0048477">
    <property type="term" value="P:oogenesis"/>
    <property type="evidence" value="ECO:0007669"/>
    <property type="project" value="TreeGrafter"/>
</dbReference>
<dbReference type="GO" id="GO:0007283">
    <property type="term" value="P:spermatogenesis"/>
    <property type="evidence" value="ECO:0007669"/>
    <property type="project" value="TreeGrafter"/>
</dbReference>
<dbReference type="EMBL" id="JAIZAY010000016">
    <property type="protein sequence ID" value="KAJ8027075.1"/>
    <property type="molecule type" value="Genomic_DNA"/>
</dbReference>
<dbReference type="PANTHER" id="PTHR28575:SF1">
    <property type="entry name" value="MEIOSIS-SPECIFIC PROTEIN MEI4"/>
    <property type="match status" value="1"/>
</dbReference>
<keyword evidence="1" id="KW-0469">Meiosis</keyword>
<dbReference type="AlphaFoldDB" id="A0A9Q0YSV3"/>
<evidence type="ECO:0000256" key="4">
    <source>
        <dbReference type="SAM" id="SignalP"/>
    </source>
</evidence>
<dbReference type="GO" id="GO:0006310">
    <property type="term" value="P:DNA recombination"/>
    <property type="evidence" value="ECO:0007669"/>
    <property type="project" value="InterPro"/>
</dbReference>
<dbReference type="Pfam" id="PF13971">
    <property type="entry name" value="Mei4"/>
    <property type="match status" value="1"/>
</dbReference>
<evidence type="ECO:0000256" key="3">
    <source>
        <dbReference type="SAM" id="Coils"/>
    </source>
</evidence>
<feature type="signal peptide" evidence="4">
    <location>
        <begin position="1"/>
        <end position="18"/>
    </location>
</feature>
<comment type="similarity">
    <text evidence="2">Belongs to the MEI4L family.</text>
</comment>
<evidence type="ECO:0000256" key="1">
    <source>
        <dbReference type="ARBA" id="ARBA00023254"/>
    </source>
</evidence>
<evidence type="ECO:0000313" key="6">
    <source>
        <dbReference type="Proteomes" id="UP001152320"/>
    </source>
</evidence>
<dbReference type="GO" id="GO:0042138">
    <property type="term" value="P:meiotic DNA double-strand break formation"/>
    <property type="evidence" value="ECO:0007669"/>
    <property type="project" value="InterPro"/>
</dbReference>
<dbReference type="OrthoDB" id="6351423at2759"/>